<keyword evidence="4" id="KW-1185">Reference proteome</keyword>
<accession>A0ABW5PCK4</accession>
<gene>
    <name evidence="3" type="ORF">ACFSUF_09575</name>
</gene>
<evidence type="ECO:0000313" key="4">
    <source>
        <dbReference type="Proteomes" id="UP001597541"/>
    </source>
</evidence>
<keyword evidence="1" id="KW-0812">Transmembrane</keyword>
<sequence>MSMRYSARVWAAAICLLACVVFVLLQGGKVSSLLLFSVCVLFLYVILGRFSGVRSAYGERTLSGIGHEAVSAGTRIGVNLDVSVPGLWPIPYLTVRDRLIRQDGEEWLFENAAATDWNRSAHVSYFTPPLRRGRYRFAESQVAVSDVFGLFSHEGILRSEQSFSVLPQTVHIKDWRRLDQAVRGQLQHTAATQAVRETTQINGVREYIYGDKLSRIHWNATAKTGTWKSKEFEREARPKTVLVLDRSAGSYPDEETFELAVSVAASIIDYGSQKDLSVGMVSSGSQSAVFEPRQSKGIHRTLTDHLISVEADGSHLLGTVLKERLSREFRGCFVVLITPVQSQKLLESMQWLEQRQMIPCHIHIGQDTFSKESWHRMLKRSGYTGYSIRRLDELPSALGGGSA</sequence>
<evidence type="ECO:0000259" key="2">
    <source>
        <dbReference type="Pfam" id="PF01882"/>
    </source>
</evidence>
<evidence type="ECO:0000256" key="1">
    <source>
        <dbReference type="SAM" id="Phobius"/>
    </source>
</evidence>
<feature type="transmembrane region" description="Helical" evidence="1">
    <location>
        <begin position="7"/>
        <end position="25"/>
    </location>
</feature>
<keyword evidence="1" id="KW-1133">Transmembrane helix</keyword>
<dbReference type="InterPro" id="IPR002881">
    <property type="entry name" value="DUF58"/>
</dbReference>
<dbReference type="PANTHER" id="PTHR34351:SF2">
    <property type="entry name" value="DUF58 DOMAIN-CONTAINING PROTEIN"/>
    <property type="match status" value="1"/>
</dbReference>
<name>A0ABW5PCK4_9BACL</name>
<reference evidence="4" key="1">
    <citation type="journal article" date="2019" name="Int. J. Syst. Evol. Microbiol.">
        <title>The Global Catalogue of Microorganisms (GCM) 10K type strain sequencing project: providing services to taxonomists for standard genome sequencing and annotation.</title>
        <authorList>
            <consortium name="The Broad Institute Genomics Platform"/>
            <consortium name="The Broad Institute Genome Sequencing Center for Infectious Disease"/>
            <person name="Wu L."/>
            <person name="Ma J."/>
        </authorList>
    </citation>
    <scope>NUCLEOTIDE SEQUENCE [LARGE SCALE GENOMIC DNA]</scope>
    <source>
        <strain evidence="4">KCTC 3950</strain>
    </source>
</reference>
<feature type="domain" description="DUF58" evidence="2">
    <location>
        <begin position="204"/>
        <end position="350"/>
    </location>
</feature>
<dbReference type="Proteomes" id="UP001597541">
    <property type="component" value="Unassembled WGS sequence"/>
</dbReference>
<feature type="transmembrane region" description="Helical" evidence="1">
    <location>
        <begin position="31"/>
        <end position="50"/>
    </location>
</feature>
<protein>
    <submittedName>
        <fullName evidence="3">DUF58 domain-containing protein</fullName>
    </submittedName>
</protein>
<organism evidence="3 4">
    <name type="scientific">Paenibacillus gansuensis</name>
    <dbReference type="NCBI Taxonomy" id="306542"/>
    <lineage>
        <taxon>Bacteria</taxon>
        <taxon>Bacillati</taxon>
        <taxon>Bacillota</taxon>
        <taxon>Bacilli</taxon>
        <taxon>Bacillales</taxon>
        <taxon>Paenibacillaceae</taxon>
        <taxon>Paenibacillus</taxon>
    </lineage>
</organism>
<proteinExistence type="predicted"/>
<dbReference type="Pfam" id="PF01882">
    <property type="entry name" value="DUF58"/>
    <property type="match status" value="1"/>
</dbReference>
<evidence type="ECO:0000313" key="3">
    <source>
        <dbReference type="EMBL" id="MFD2612670.1"/>
    </source>
</evidence>
<keyword evidence="1" id="KW-0472">Membrane</keyword>
<dbReference type="PANTHER" id="PTHR34351">
    <property type="entry name" value="SLR1927 PROTEIN-RELATED"/>
    <property type="match status" value="1"/>
</dbReference>
<comment type="caution">
    <text evidence="3">The sequence shown here is derived from an EMBL/GenBank/DDBJ whole genome shotgun (WGS) entry which is preliminary data.</text>
</comment>
<dbReference type="EMBL" id="JBHUME010000007">
    <property type="protein sequence ID" value="MFD2612670.1"/>
    <property type="molecule type" value="Genomic_DNA"/>
</dbReference>
<dbReference type="RefSeq" id="WP_377602399.1">
    <property type="nucleotide sequence ID" value="NZ_JBHUME010000007.1"/>
</dbReference>